<dbReference type="Ensembl" id="ENSKMAT00000004897.1">
    <property type="protein sequence ID" value="ENSKMAP00000004811.1"/>
    <property type="gene ID" value="ENSKMAG00000003671.1"/>
</dbReference>
<feature type="region of interest" description="Disordered" evidence="1">
    <location>
        <begin position="1"/>
        <end position="21"/>
    </location>
</feature>
<organism evidence="2 3">
    <name type="scientific">Kryptolebias marmoratus</name>
    <name type="common">Mangrove killifish</name>
    <name type="synonym">Rivulus marmoratus</name>
    <dbReference type="NCBI Taxonomy" id="37003"/>
    <lineage>
        <taxon>Eukaryota</taxon>
        <taxon>Metazoa</taxon>
        <taxon>Chordata</taxon>
        <taxon>Craniata</taxon>
        <taxon>Vertebrata</taxon>
        <taxon>Euteleostomi</taxon>
        <taxon>Actinopterygii</taxon>
        <taxon>Neopterygii</taxon>
        <taxon>Teleostei</taxon>
        <taxon>Neoteleostei</taxon>
        <taxon>Acanthomorphata</taxon>
        <taxon>Ovalentaria</taxon>
        <taxon>Atherinomorphae</taxon>
        <taxon>Cyprinodontiformes</taxon>
        <taxon>Rivulidae</taxon>
        <taxon>Kryptolebias</taxon>
    </lineage>
</organism>
<dbReference type="Proteomes" id="UP000264800">
    <property type="component" value="Unplaced"/>
</dbReference>
<dbReference type="GeneTree" id="ENSGT00940000177607"/>
<sequence>MSVTSADGQEEAVTVSRTESADAQGIRALITSTDQALFGRINVIHFL</sequence>
<evidence type="ECO:0000313" key="2">
    <source>
        <dbReference type="Ensembl" id="ENSKMAP00000004811.1"/>
    </source>
</evidence>
<dbReference type="AlphaFoldDB" id="A0A3Q2ZME9"/>
<accession>A0A3Q2ZME9</accession>
<proteinExistence type="predicted"/>
<reference evidence="2" key="2">
    <citation type="submission" date="2025-09" db="UniProtKB">
        <authorList>
            <consortium name="Ensembl"/>
        </authorList>
    </citation>
    <scope>IDENTIFICATION</scope>
</reference>
<protein>
    <submittedName>
        <fullName evidence="2">Uncharacterized protein</fullName>
    </submittedName>
</protein>
<evidence type="ECO:0000313" key="3">
    <source>
        <dbReference type="Proteomes" id="UP000264800"/>
    </source>
</evidence>
<evidence type="ECO:0000256" key="1">
    <source>
        <dbReference type="SAM" id="MobiDB-lite"/>
    </source>
</evidence>
<reference evidence="2" key="1">
    <citation type="submission" date="2025-08" db="UniProtKB">
        <authorList>
            <consortium name="Ensembl"/>
        </authorList>
    </citation>
    <scope>IDENTIFICATION</scope>
</reference>
<keyword evidence="3" id="KW-1185">Reference proteome</keyword>
<name>A0A3Q2ZME9_KRYMA</name>